<keyword evidence="2" id="KW-1185">Reference proteome</keyword>
<proteinExistence type="predicted"/>
<dbReference type="EMBL" id="FZNW01000005">
    <property type="protein sequence ID" value="SNR40412.1"/>
    <property type="molecule type" value="Genomic_DNA"/>
</dbReference>
<name>A0A238W1I1_9PSEU</name>
<gene>
    <name evidence="1" type="ORF">SAMN06265360_10528</name>
</gene>
<dbReference type="OrthoDB" id="5178774at2"/>
<dbReference type="Pfam" id="PF10698">
    <property type="entry name" value="DUF2505"/>
    <property type="match status" value="1"/>
</dbReference>
<protein>
    <recommendedName>
        <fullName evidence="3">DUF2505 domain-containing protein</fullName>
    </recommendedName>
</protein>
<dbReference type="AlphaFoldDB" id="A0A238W1I1"/>
<evidence type="ECO:0008006" key="3">
    <source>
        <dbReference type="Google" id="ProtNLM"/>
    </source>
</evidence>
<sequence length="169" mass="18103">MGARIEHTASFGWPVELVLDRLTSEDALREQLAEIGGKDAELLAYSSSGSGVSYHMRQGVPAEKVPRAVRDVLRGDLVVHREQEWGTRTAGGTVRGSARATVSGVPGEVEAVTELTASDEGSLLRVTGEATVRIPLVGGKFERMIAEHVCALLDTEARYTAERLSPHGP</sequence>
<organism evidence="1 2">
    <name type="scientific">Haloechinothrix alba</name>
    <dbReference type="NCBI Taxonomy" id="664784"/>
    <lineage>
        <taxon>Bacteria</taxon>
        <taxon>Bacillati</taxon>
        <taxon>Actinomycetota</taxon>
        <taxon>Actinomycetes</taxon>
        <taxon>Pseudonocardiales</taxon>
        <taxon>Pseudonocardiaceae</taxon>
        <taxon>Haloechinothrix</taxon>
    </lineage>
</organism>
<dbReference type="Proteomes" id="UP000198348">
    <property type="component" value="Unassembled WGS sequence"/>
</dbReference>
<reference evidence="1 2" key="1">
    <citation type="submission" date="2017-06" db="EMBL/GenBank/DDBJ databases">
        <authorList>
            <person name="Kim H.J."/>
            <person name="Triplett B.A."/>
        </authorList>
    </citation>
    <scope>NUCLEOTIDE SEQUENCE [LARGE SCALE GENOMIC DNA]</scope>
    <source>
        <strain evidence="1 2">DSM 45207</strain>
    </source>
</reference>
<evidence type="ECO:0000313" key="2">
    <source>
        <dbReference type="Proteomes" id="UP000198348"/>
    </source>
</evidence>
<dbReference type="InterPro" id="IPR019639">
    <property type="entry name" value="DUF2505"/>
</dbReference>
<accession>A0A238W1I1</accession>
<dbReference type="RefSeq" id="WP_089300375.1">
    <property type="nucleotide sequence ID" value="NZ_FZNW01000005.1"/>
</dbReference>
<evidence type="ECO:0000313" key="1">
    <source>
        <dbReference type="EMBL" id="SNR40412.1"/>
    </source>
</evidence>